<keyword evidence="3" id="KW-1133">Transmembrane helix</keyword>
<dbReference type="GO" id="GO:0015929">
    <property type="term" value="F:hexosaminidase activity"/>
    <property type="evidence" value="ECO:0007669"/>
    <property type="project" value="InterPro"/>
</dbReference>
<dbReference type="PANTHER" id="PTHR21040:SF8">
    <property type="entry name" value="BCDNA.GH04120"/>
    <property type="match status" value="1"/>
</dbReference>
<dbReference type="Proteomes" id="UP000594454">
    <property type="component" value="Chromosome 6"/>
</dbReference>
<organism evidence="4 5">
    <name type="scientific">Hermetia illucens</name>
    <name type="common">Black soldier fly</name>
    <dbReference type="NCBI Taxonomy" id="343691"/>
    <lineage>
        <taxon>Eukaryota</taxon>
        <taxon>Metazoa</taxon>
        <taxon>Ecdysozoa</taxon>
        <taxon>Arthropoda</taxon>
        <taxon>Hexapoda</taxon>
        <taxon>Insecta</taxon>
        <taxon>Pterygota</taxon>
        <taxon>Neoptera</taxon>
        <taxon>Endopterygota</taxon>
        <taxon>Diptera</taxon>
        <taxon>Brachycera</taxon>
        <taxon>Stratiomyomorpha</taxon>
        <taxon>Stratiomyidae</taxon>
        <taxon>Hermetiinae</taxon>
        <taxon>Hermetia</taxon>
    </lineage>
</organism>
<name>A0A7R8Z1K7_HERIL</name>
<protein>
    <recommendedName>
        <fullName evidence="6">Beta-N-acetylhexosaminidase</fullName>
    </recommendedName>
</protein>
<keyword evidence="1" id="KW-0732">Signal</keyword>
<dbReference type="Gene3D" id="3.20.20.80">
    <property type="entry name" value="Glycosidases"/>
    <property type="match status" value="1"/>
</dbReference>
<proteinExistence type="predicted"/>
<dbReference type="CDD" id="cd06565">
    <property type="entry name" value="GH20_GcnA-like"/>
    <property type="match status" value="1"/>
</dbReference>
<dbReference type="InterPro" id="IPR017853">
    <property type="entry name" value="GH"/>
</dbReference>
<gene>
    <name evidence="4" type="ORF">HERILL_LOCUS14433</name>
</gene>
<dbReference type="OrthoDB" id="10023921at2759"/>
<dbReference type="InterPro" id="IPR038901">
    <property type="entry name" value="HEXDC-like"/>
</dbReference>
<dbReference type="EMBL" id="LR899014">
    <property type="protein sequence ID" value="CAD7092043.1"/>
    <property type="molecule type" value="Genomic_DNA"/>
</dbReference>
<evidence type="ECO:0000256" key="1">
    <source>
        <dbReference type="ARBA" id="ARBA00022729"/>
    </source>
</evidence>
<feature type="compositionally biased region" description="Low complexity" evidence="2">
    <location>
        <begin position="310"/>
        <end position="328"/>
    </location>
</feature>
<dbReference type="AlphaFoldDB" id="A0A7R8Z1K7"/>
<feature type="region of interest" description="Disordered" evidence="2">
    <location>
        <begin position="127"/>
        <end position="150"/>
    </location>
</feature>
<dbReference type="OMA" id="VCSYPGH"/>
<keyword evidence="3" id="KW-0812">Transmembrane</keyword>
<keyword evidence="5" id="KW-1185">Reference proteome</keyword>
<dbReference type="FunCoup" id="A0A7R8Z1K7">
    <property type="interactions" value="764"/>
</dbReference>
<evidence type="ECO:0000256" key="2">
    <source>
        <dbReference type="SAM" id="MobiDB-lite"/>
    </source>
</evidence>
<sequence>MQSRLLVIIWRRKLSIILIGGAVVLFGLWSWAFYNTTYASGKDRVFSIGIEAGDKHGYLLQKLISQANRVIQRQYDYSNTNANPNTRPVHVKFIKPTIAQAAPVARFKLPPEEYLFEGERLKMLQNQQKNKEEVMEEDDETSAERQSQYEHDLQRMGVPVIAGLGPTGPRPPKNRLVHLDLKGAPPKLSFLKRLLPIFKSLGATGLLIEYEDMFPYSGPIESIRAENAYRAEDLKEFLQTVALHDLHVMPLVQTFGHMEFILKLQGYEHMREVPESPQSICPSQIQSINFLEEMISQIVNFHLKISSSNSSTSSSSSSASSSSSSSLSGTKSQPTLNSDIMLLPNFTHIHIGCDEVYRMAECSKCILRPRNELFLSHVTTIASFIKKKWPQLKTVIWDDMLRDMTLSDMQMSHIGTYVEPMIWVYANDIYRFIQPHLWDKYSKVFATAWAASAFKGAFGESLMIPPIQKHLENNLRWLAVIAKEGTRFSKGFQGVALTGWQRYDHFAVLCELLPTAMPSLITCLSTMSRGYFNVEAKDNAILNILDCPNRPDGRRSGRPWIEFQTLNHNHIFQTCSYPGSAVYKYMLQLFEKLHEVANYLTHVQTRSAWMSDYNVRHNFSSPIRVRELISSTPHYIEDLSYFARQAHKVFDDIFDEHTIAEFIEQNIYPLMEQLHKHEESGRALLTRKTWPRRPIPYDRNLTQLNLFHKSADMNE</sequence>
<dbReference type="PANTHER" id="PTHR21040">
    <property type="entry name" value="BCDNA.GH04120"/>
    <property type="match status" value="1"/>
</dbReference>
<reference evidence="4 5" key="1">
    <citation type="submission" date="2020-11" db="EMBL/GenBank/DDBJ databases">
        <authorList>
            <person name="Wallbank WR R."/>
            <person name="Pardo Diaz C."/>
            <person name="Kozak K."/>
            <person name="Martin S."/>
            <person name="Jiggins C."/>
            <person name="Moest M."/>
            <person name="Warren A I."/>
            <person name="Generalovic N T."/>
            <person name="Byers J.R.P. K."/>
            <person name="Montejo-Kovacevich G."/>
            <person name="Yen C E."/>
        </authorList>
    </citation>
    <scope>NUCLEOTIDE SEQUENCE [LARGE SCALE GENOMIC DNA]</scope>
</reference>
<evidence type="ECO:0000313" key="5">
    <source>
        <dbReference type="Proteomes" id="UP000594454"/>
    </source>
</evidence>
<dbReference type="InParanoid" id="A0A7R8Z1K7"/>
<feature type="transmembrane region" description="Helical" evidence="3">
    <location>
        <begin position="14"/>
        <end position="34"/>
    </location>
</feature>
<accession>A0A7R8Z1K7</accession>
<evidence type="ECO:0000313" key="4">
    <source>
        <dbReference type="EMBL" id="CAD7092043.1"/>
    </source>
</evidence>
<evidence type="ECO:0008006" key="6">
    <source>
        <dbReference type="Google" id="ProtNLM"/>
    </source>
</evidence>
<keyword evidence="3" id="KW-0472">Membrane</keyword>
<evidence type="ECO:0000256" key="3">
    <source>
        <dbReference type="SAM" id="Phobius"/>
    </source>
</evidence>
<dbReference type="SUPFAM" id="SSF51445">
    <property type="entry name" value="(Trans)glycosidases"/>
    <property type="match status" value="2"/>
</dbReference>
<feature type="region of interest" description="Disordered" evidence="2">
    <location>
        <begin position="310"/>
        <end position="331"/>
    </location>
</feature>